<dbReference type="GeneID" id="106150917"/>
<evidence type="ECO:0000313" key="3">
    <source>
        <dbReference type="Proteomes" id="UP000085678"/>
    </source>
</evidence>
<proteinExistence type="predicted"/>
<keyword evidence="3" id="KW-1185">Reference proteome</keyword>
<protein>
    <submittedName>
        <fullName evidence="4">C-type lectin lectoxin-Thr1 isoform X1</fullName>
    </submittedName>
</protein>
<dbReference type="InterPro" id="IPR001304">
    <property type="entry name" value="C-type_lectin-like"/>
</dbReference>
<feature type="chain" id="PRO_5010291696" evidence="1">
    <location>
        <begin position="24"/>
        <end position="179"/>
    </location>
</feature>
<evidence type="ECO:0000256" key="1">
    <source>
        <dbReference type="SAM" id="SignalP"/>
    </source>
</evidence>
<gene>
    <name evidence="4" type="primary">LOC106150917</name>
</gene>
<evidence type="ECO:0000313" key="4">
    <source>
        <dbReference type="RefSeq" id="XP_013379399.1"/>
    </source>
</evidence>
<feature type="domain" description="C-type lectin" evidence="2">
    <location>
        <begin position="39"/>
        <end position="175"/>
    </location>
</feature>
<dbReference type="PANTHER" id="PTHR22803">
    <property type="entry name" value="MANNOSE, PHOSPHOLIPASE, LECTIN RECEPTOR RELATED"/>
    <property type="match status" value="1"/>
</dbReference>
<dbReference type="Gene3D" id="3.10.100.10">
    <property type="entry name" value="Mannose-Binding Protein A, subunit A"/>
    <property type="match status" value="1"/>
</dbReference>
<evidence type="ECO:0000259" key="2">
    <source>
        <dbReference type="PROSITE" id="PS50041"/>
    </source>
</evidence>
<dbReference type="Pfam" id="PF00059">
    <property type="entry name" value="Lectin_C"/>
    <property type="match status" value="1"/>
</dbReference>
<feature type="signal peptide" evidence="1">
    <location>
        <begin position="1"/>
        <end position="23"/>
    </location>
</feature>
<dbReference type="InterPro" id="IPR016186">
    <property type="entry name" value="C-type_lectin-like/link_sf"/>
</dbReference>
<dbReference type="RefSeq" id="XP_013379399.1">
    <property type="nucleotide sequence ID" value="XM_013523945.1"/>
</dbReference>
<dbReference type="OrthoDB" id="6046583at2759"/>
<dbReference type="InterPro" id="IPR016187">
    <property type="entry name" value="CTDL_fold"/>
</dbReference>
<dbReference type="InParanoid" id="A0A1S3H2N1"/>
<organism evidence="3 4">
    <name type="scientific">Lingula anatina</name>
    <name type="common">Brachiopod</name>
    <name type="synonym">Lingula unguis</name>
    <dbReference type="NCBI Taxonomy" id="7574"/>
    <lineage>
        <taxon>Eukaryota</taxon>
        <taxon>Metazoa</taxon>
        <taxon>Spiralia</taxon>
        <taxon>Lophotrochozoa</taxon>
        <taxon>Brachiopoda</taxon>
        <taxon>Linguliformea</taxon>
        <taxon>Lingulata</taxon>
        <taxon>Lingulida</taxon>
        <taxon>Linguloidea</taxon>
        <taxon>Lingulidae</taxon>
        <taxon>Lingula</taxon>
    </lineage>
</organism>
<name>A0A1S3H2N1_LINAN</name>
<dbReference type="PROSITE" id="PS50041">
    <property type="entry name" value="C_TYPE_LECTIN_2"/>
    <property type="match status" value="1"/>
</dbReference>
<reference evidence="4" key="1">
    <citation type="submission" date="2025-08" db="UniProtKB">
        <authorList>
            <consortium name="RefSeq"/>
        </authorList>
    </citation>
    <scope>IDENTIFICATION</scope>
    <source>
        <tissue evidence="4">Gonads</tissue>
    </source>
</reference>
<dbReference type="AlphaFoldDB" id="A0A1S3H2N1"/>
<dbReference type="Proteomes" id="UP000085678">
    <property type="component" value="Unplaced"/>
</dbReference>
<dbReference type="InterPro" id="IPR050111">
    <property type="entry name" value="C-type_lectin/snaclec_domain"/>
</dbReference>
<dbReference type="CDD" id="cd00037">
    <property type="entry name" value="CLECT"/>
    <property type="match status" value="1"/>
</dbReference>
<keyword evidence="1" id="KW-0732">Signal</keyword>
<accession>A0A1S3H2N1</accession>
<dbReference type="SMART" id="SM00034">
    <property type="entry name" value="CLECT"/>
    <property type="match status" value="1"/>
</dbReference>
<dbReference type="OMA" id="NWFEAFQ"/>
<dbReference type="SUPFAM" id="SSF56436">
    <property type="entry name" value="C-type lectin-like"/>
    <property type="match status" value="1"/>
</dbReference>
<sequence>MKELKALTWLVVGVMMLFSSAKAADSCCCEGCPDGFVKLGDYCYRFVSQAKSWADARADCFANGGADLISIESARELALVTQYLDLNGGGFSKFWTSGRRMENAEEISKSLDNPIEVSRQFYWGTGFDFSYCQWLPGEPNNHNNNENCVELRFWRGRIAGINDGVCSTANSYICENLHV</sequence>
<dbReference type="KEGG" id="lak:106150917"/>